<gene>
    <name evidence="1" type="ORF">BES08_28990</name>
</gene>
<evidence type="ECO:0000313" key="2">
    <source>
        <dbReference type="Proteomes" id="UP000094626"/>
    </source>
</evidence>
<accession>A0A1D8AFE8</accession>
<dbReference type="Proteomes" id="UP000094626">
    <property type="component" value="Plasmid pSA2"/>
</dbReference>
<protein>
    <submittedName>
        <fullName evidence="1">Uncharacterized protein</fullName>
    </submittedName>
</protein>
<reference evidence="2" key="1">
    <citation type="journal article" date="2017" name="J. Biotechnol.">
        <title>Complete genome sequence of Novosphingobium resinovorum SA1, a versatile xenobiotic-degrading bacterium capable of utilizing sulfanilic acid.</title>
        <authorList>
            <person name="Hegedus B."/>
            <person name="Kos P.B."/>
            <person name="Balint B."/>
            <person name="Maroti G."/>
            <person name="Gan H.M."/>
            <person name="Perei K."/>
            <person name="Rakhely G."/>
        </authorList>
    </citation>
    <scope>NUCLEOTIDE SEQUENCE [LARGE SCALE GENOMIC DNA]</scope>
    <source>
        <strain evidence="2">SA1</strain>
    </source>
</reference>
<dbReference type="EMBL" id="CP017077">
    <property type="protein sequence ID" value="AOR80838.1"/>
    <property type="molecule type" value="Genomic_DNA"/>
</dbReference>
<keyword evidence="1" id="KW-0614">Plasmid</keyword>
<name>A0A1D8AFE8_9SPHN</name>
<sequence length="79" mass="8604">MPRMTDREKLAKLEADQRSLASEAEAVRKALRRHYGEIAGELAVETLSEREFKDVLTLAIRIGGTKAVTALKAVPAASP</sequence>
<geneLocation type="plasmid" evidence="1 2">
    <name>pSA2</name>
</geneLocation>
<dbReference type="AlphaFoldDB" id="A0A1D8AFE8"/>
<dbReference type="KEGG" id="nre:BES08_28990"/>
<organism evidence="1 2">
    <name type="scientific">Novosphingobium resinovorum</name>
    <dbReference type="NCBI Taxonomy" id="158500"/>
    <lineage>
        <taxon>Bacteria</taxon>
        <taxon>Pseudomonadati</taxon>
        <taxon>Pseudomonadota</taxon>
        <taxon>Alphaproteobacteria</taxon>
        <taxon>Sphingomonadales</taxon>
        <taxon>Sphingomonadaceae</taxon>
        <taxon>Novosphingobium</taxon>
    </lineage>
</organism>
<keyword evidence="2" id="KW-1185">Reference proteome</keyword>
<evidence type="ECO:0000313" key="1">
    <source>
        <dbReference type="EMBL" id="AOR80838.1"/>
    </source>
</evidence>
<dbReference type="OrthoDB" id="7452576at2"/>
<proteinExistence type="predicted"/>